<keyword evidence="2" id="KW-1185">Reference proteome</keyword>
<accession>A0ABD0NJW2</accession>
<comment type="caution">
    <text evidence="1">The sequence shown here is derived from an EMBL/GenBank/DDBJ whole genome shotgun (WGS) entry which is preliminary data.</text>
</comment>
<protein>
    <submittedName>
        <fullName evidence="1">Uncharacterized protein</fullName>
    </submittedName>
</protein>
<evidence type="ECO:0000313" key="2">
    <source>
        <dbReference type="Proteomes" id="UP001529510"/>
    </source>
</evidence>
<dbReference type="AlphaFoldDB" id="A0ABD0NJW2"/>
<dbReference type="EMBL" id="JAMKFB020000021">
    <property type="protein sequence ID" value="KAL0162260.1"/>
    <property type="molecule type" value="Genomic_DNA"/>
</dbReference>
<proteinExistence type="predicted"/>
<dbReference type="Proteomes" id="UP001529510">
    <property type="component" value="Unassembled WGS sequence"/>
</dbReference>
<gene>
    <name evidence="1" type="ORF">M9458_041656</name>
</gene>
<sequence>LVSPLGKPTPSWQQSRAYHAPLGGLSVGKNPLVTRFLHGVLRPPIRPCVPTWDLAVVLEALCRPPFEPIEEIFDQTLSRWIVDAISLAYESSDLPSPLGVKAHSTRGMAASKALLAAVPMQDICNAAGWSTPLTFARFYNLDVRATPDSS</sequence>
<name>A0ABD0NJW2_CIRMR</name>
<evidence type="ECO:0000313" key="1">
    <source>
        <dbReference type="EMBL" id="KAL0162260.1"/>
    </source>
</evidence>
<organism evidence="1 2">
    <name type="scientific">Cirrhinus mrigala</name>
    <name type="common">Mrigala</name>
    <dbReference type="NCBI Taxonomy" id="683832"/>
    <lineage>
        <taxon>Eukaryota</taxon>
        <taxon>Metazoa</taxon>
        <taxon>Chordata</taxon>
        <taxon>Craniata</taxon>
        <taxon>Vertebrata</taxon>
        <taxon>Euteleostomi</taxon>
        <taxon>Actinopterygii</taxon>
        <taxon>Neopterygii</taxon>
        <taxon>Teleostei</taxon>
        <taxon>Ostariophysi</taxon>
        <taxon>Cypriniformes</taxon>
        <taxon>Cyprinidae</taxon>
        <taxon>Labeoninae</taxon>
        <taxon>Labeonini</taxon>
        <taxon>Cirrhinus</taxon>
    </lineage>
</organism>
<reference evidence="1 2" key="1">
    <citation type="submission" date="2024-05" db="EMBL/GenBank/DDBJ databases">
        <title>Genome sequencing and assembly of Indian major carp, Cirrhinus mrigala (Hamilton, 1822).</title>
        <authorList>
            <person name="Mohindra V."/>
            <person name="Chowdhury L.M."/>
            <person name="Lal K."/>
            <person name="Jena J.K."/>
        </authorList>
    </citation>
    <scope>NUCLEOTIDE SEQUENCE [LARGE SCALE GENOMIC DNA]</scope>
    <source>
        <strain evidence="1">CM1030</strain>
        <tissue evidence="1">Blood</tissue>
    </source>
</reference>
<feature type="non-terminal residue" evidence="1">
    <location>
        <position position="150"/>
    </location>
</feature>
<dbReference type="PANTHER" id="PTHR35617">
    <property type="entry name" value="PHAGE_INTEGRASE DOMAIN-CONTAINING PROTEIN"/>
    <property type="match status" value="1"/>
</dbReference>
<dbReference type="PANTHER" id="PTHR35617:SF3">
    <property type="entry name" value="CORE-BINDING (CB) DOMAIN-CONTAINING PROTEIN"/>
    <property type="match status" value="1"/>
</dbReference>
<feature type="non-terminal residue" evidence="1">
    <location>
        <position position="1"/>
    </location>
</feature>